<evidence type="ECO:0000313" key="3">
    <source>
        <dbReference type="Proteomes" id="UP000005953"/>
    </source>
</evidence>
<dbReference type="InterPro" id="IPR043502">
    <property type="entry name" value="DNA/RNA_pol_sf"/>
</dbReference>
<name>A4BIT4_9GAMM</name>
<organism evidence="2 3">
    <name type="scientific">Reinekea blandensis MED297</name>
    <dbReference type="NCBI Taxonomy" id="314283"/>
    <lineage>
        <taxon>Bacteria</taxon>
        <taxon>Pseudomonadati</taxon>
        <taxon>Pseudomonadota</taxon>
        <taxon>Gammaproteobacteria</taxon>
        <taxon>Oceanospirillales</taxon>
        <taxon>Saccharospirillaceae</taxon>
        <taxon>Reinekea</taxon>
    </lineage>
</organism>
<dbReference type="STRING" id="314283.MED297_04854"/>
<dbReference type="HOGENOM" id="CLU_028184_0_1_6"/>
<reference evidence="2 3" key="1">
    <citation type="submission" date="2006-02" db="EMBL/GenBank/DDBJ databases">
        <authorList>
            <person name="Pinhassi J."/>
            <person name="Pedros-Alio C."/>
            <person name="Ferriera S."/>
            <person name="Johnson J."/>
            <person name="Kravitz S."/>
            <person name="Halpern A."/>
            <person name="Remington K."/>
            <person name="Beeson K."/>
            <person name="Tran B."/>
            <person name="Rogers Y.-H."/>
            <person name="Friedman R."/>
            <person name="Venter J.C."/>
        </authorList>
    </citation>
    <scope>NUCLEOTIDE SEQUENCE [LARGE SCALE GENOMIC DNA]</scope>
    <source>
        <strain evidence="2 3">MED297</strain>
    </source>
</reference>
<evidence type="ECO:0000313" key="2">
    <source>
        <dbReference type="EMBL" id="EAR07951.1"/>
    </source>
</evidence>
<dbReference type="EMBL" id="AAOE01000028">
    <property type="protein sequence ID" value="EAR07951.1"/>
    <property type="molecule type" value="Genomic_DNA"/>
</dbReference>
<keyword evidence="1" id="KW-0227">DNA damage</keyword>
<dbReference type="OrthoDB" id="5298951at2"/>
<accession>A4BIT4</accession>
<keyword evidence="3" id="KW-1185">Reference proteome</keyword>
<dbReference type="CDD" id="cd03468">
    <property type="entry name" value="PolY_like"/>
    <property type="match status" value="1"/>
</dbReference>
<dbReference type="PANTHER" id="PTHR35369">
    <property type="entry name" value="BLR3025 PROTEIN-RELATED"/>
    <property type="match status" value="1"/>
</dbReference>
<dbReference type="InterPro" id="IPR050356">
    <property type="entry name" value="SulA_CellDiv_inhibitor"/>
</dbReference>
<dbReference type="Proteomes" id="UP000005953">
    <property type="component" value="Unassembled WGS sequence"/>
</dbReference>
<dbReference type="GO" id="GO:0006281">
    <property type="term" value="P:DNA repair"/>
    <property type="evidence" value="ECO:0007669"/>
    <property type="project" value="TreeGrafter"/>
</dbReference>
<proteinExistence type="predicted"/>
<dbReference type="RefSeq" id="WP_008047974.1">
    <property type="nucleotide sequence ID" value="NZ_CH724154.1"/>
</dbReference>
<sequence length="463" mass="52886">MLWLYLHFPRLALEAGFLGDQRPLPQLLLQPGQHTVLQCNDYARDAGVREGMNKKTAFCLLADCALAEYDPHSEQQALQQLALQCYRHAAQISLQPPSGLLLEAGSMLGVFGGLQPYWESTRTHLQYSGFTWSMSCGATPAMARLLAQAGIELCTQNRTIMLQALDTLTVEQLDLDKTIQTKLMAMGIQTYPQLKALPRQELGFRFGAALVTQLDRLEQDNQPPEQFVLPPRFQQTIHLNYEAEHARGLLFPLKRMLLTLESYLQSRQLLCEKLLIKLEHRDGRASLMTVPSVQGSDRQSDWLALLDTYLEQMTLIDPVTAVTLRAKDFRTRQHDSHDFLGDRFPQADANRMLSLLLARLGEPNVRKLSVQHDPRPEVATGLIDAQQSRHTLNPKHWPSMLWPQPKPIDIRPYRILSGPERIDGGWWDAAPTRRDYYVAERAQASFWVFRRDDGQWFLHGEFL</sequence>
<dbReference type="PANTHER" id="PTHR35369:SF2">
    <property type="entry name" value="BLR3025 PROTEIN"/>
    <property type="match status" value="1"/>
</dbReference>
<evidence type="ECO:0008006" key="4">
    <source>
        <dbReference type="Google" id="ProtNLM"/>
    </source>
</evidence>
<evidence type="ECO:0000256" key="1">
    <source>
        <dbReference type="ARBA" id="ARBA00022763"/>
    </source>
</evidence>
<protein>
    <recommendedName>
        <fullName evidence="4">UmuC domain-containing protein</fullName>
    </recommendedName>
</protein>
<dbReference type="AlphaFoldDB" id="A4BIT4"/>
<dbReference type="SUPFAM" id="SSF56672">
    <property type="entry name" value="DNA/RNA polymerases"/>
    <property type="match status" value="1"/>
</dbReference>
<gene>
    <name evidence="2" type="ORF">MED297_04854</name>
</gene>
<comment type="caution">
    <text evidence="2">The sequence shown here is derived from an EMBL/GenBank/DDBJ whole genome shotgun (WGS) entry which is preliminary data.</text>
</comment>